<protein>
    <recommendedName>
        <fullName evidence="3">L-serine ammonia-lyase</fullName>
        <ecNumber evidence="3">4.3.1.17</ecNumber>
    </recommendedName>
</protein>
<evidence type="ECO:0000256" key="4">
    <source>
        <dbReference type="ARBA" id="ARBA00022898"/>
    </source>
</evidence>
<keyword evidence="4" id="KW-0663">Pyridoxal phosphate</keyword>
<dbReference type="Pfam" id="PF00291">
    <property type="entry name" value="PALP"/>
    <property type="match status" value="1"/>
</dbReference>
<name>A0ABR2HZL4_9PEZI</name>
<evidence type="ECO:0000256" key="3">
    <source>
        <dbReference type="ARBA" id="ARBA00012093"/>
    </source>
</evidence>
<reference evidence="8 9" key="1">
    <citation type="journal article" date="2024" name="IMA Fungus">
        <title>Apiospora arundinis, a panoply of carbohydrate-active enzymes and secondary metabolites.</title>
        <authorList>
            <person name="Sorensen T."/>
            <person name="Petersen C."/>
            <person name="Muurmann A.T."/>
            <person name="Christiansen J.V."/>
            <person name="Brundto M.L."/>
            <person name="Overgaard C.K."/>
            <person name="Boysen A.T."/>
            <person name="Wollenberg R.D."/>
            <person name="Larsen T.O."/>
            <person name="Sorensen J.L."/>
            <person name="Nielsen K.L."/>
            <person name="Sondergaard T.E."/>
        </authorList>
    </citation>
    <scope>NUCLEOTIDE SEQUENCE [LARGE SCALE GENOMIC DNA]</scope>
    <source>
        <strain evidence="8 9">AAU 773</strain>
    </source>
</reference>
<dbReference type="InterPro" id="IPR050147">
    <property type="entry name" value="Ser/Thr_Dehydratase"/>
</dbReference>
<sequence length="375" mass="39422">MGSYSSEPEPQKLWIETPCIPSTPMSQAAGCNIFLKLENLQPSGSFKSRGIGNMMYKAMLSQQQHPTGKPAHFYCSSGGNAGLACATAAITLARPCTIVVPLSTSAFMIGKLRQLGAEVVQVGEHWAAADAHMREHLLSADEAGVYVPPFDHPDIWEGAATMVDEMAVQLPPLLTANGTKGVSDGVPDAIVCNCGGGGLLNGVMEGVERQTKKRWAPRGGAGPRRPRVLTVETVGADSLYASARAGEHVTIPKITSIATSLGATRVSAKTWEWYSRSAAASADQNAPPATDLTSVTVTDAEAVMGSARLADDARILVEVACGATIATVYNGELRRTLGKGLSDEEWAAMNVVVIVCGGSNISLEMLSAYQEKYGV</sequence>
<dbReference type="PROSITE" id="PS00165">
    <property type="entry name" value="DEHYDRATASE_SER_THR"/>
    <property type="match status" value="1"/>
</dbReference>
<comment type="similarity">
    <text evidence="2">Belongs to the serine/threonine dehydratase family.</text>
</comment>
<evidence type="ECO:0000259" key="7">
    <source>
        <dbReference type="Pfam" id="PF00291"/>
    </source>
</evidence>
<evidence type="ECO:0000313" key="9">
    <source>
        <dbReference type="Proteomes" id="UP001390339"/>
    </source>
</evidence>
<dbReference type="EMBL" id="JAPCWZ010000007">
    <property type="protein sequence ID" value="KAK8855227.1"/>
    <property type="molecule type" value="Genomic_DNA"/>
</dbReference>
<comment type="caution">
    <text evidence="8">The sequence shown here is derived from an EMBL/GenBank/DDBJ whole genome shotgun (WGS) entry which is preliminary data.</text>
</comment>
<dbReference type="InterPro" id="IPR000634">
    <property type="entry name" value="Ser/Thr_deHydtase_PyrdxlP-BS"/>
</dbReference>
<dbReference type="InterPro" id="IPR036052">
    <property type="entry name" value="TrpB-like_PALP_sf"/>
</dbReference>
<evidence type="ECO:0000256" key="1">
    <source>
        <dbReference type="ARBA" id="ARBA00001933"/>
    </source>
</evidence>
<comment type="catalytic activity">
    <reaction evidence="6">
        <text>L-serine = pyruvate + NH4(+)</text>
        <dbReference type="Rhea" id="RHEA:19169"/>
        <dbReference type="ChEBI" id="CHEBI:15361"/>
        <dbReference type="ChEBI" id="CHEBI:28938"/>
        <dbReference type="ChEBI" id="CHEBI:33384"/>
        <dbReference type="EC" id="4.3.1.17"/>
    </reaction>
</comment>
<keyword evidence="9" id="KW-1185">Reference proteome</keyword>
<dbReference type="Proteomes" id="UP001390339">
    <property type="component" value="Unassembled WGS sequence"/>
</dbReference>
<dbReference type="Gene3D" id="3.40.50.1100">
    <property type="match status" value="2"/>
</dbReference>
<dbReference type="PANTHER" id="PTHR48078">
    <property type="entry name" value="THREONINE DEHYDRATASE, MITOCHONDRIAL-RELATED"/>
    <property type="match status" value="1"/>
</dbReference>
<comment type="cofactor">
    <cofactor evidence="1">
        <name>pyridoxal 5'-phosphate</name>
        <dbReference type="ChEBI" id="CHEBI:597326"/>
    </cofactor>
</comment>
<proteinExistence type="inferred from homology"/>
<feature type="domain" description="Tryptophan synthase beta chain-like PALP" evidence="7">
    <location>
        <begin position="15"/>
        <end position="357"/>
    </location>
</feature>
<evidence type="ECO:0000256" key="6">
    <source>
        <dbReference type="ARBA" id="ARBA00049406"/>
    </source>
</evidence>
<dbReference type="PANTHER" id="PTHR48078:SF2">
    <property type="entry name" value="CATABOLIC L-SERINE_THREONINE DEHYDRATASE"/>
    <property type="match status" value="1"/>
</dbReference>
<accession>A0ABR2HZL4</accession>
<evidence type="ECO:0000313" key="8">
    <source>
        <dbReference type="EMBL" id="KAK8855227.1"/>
    </source>
</evidence>
<evidence type="ECO:0000256" key="5">
    <source>
        <dbReference type="ARBA" id="ARBA00023239"/>
    </source>
</evidence>
<evidence type="ECO:0000256" key="2">
    <source>
        <dbReference type="ARBA" id="ARBA00010869"/>
    </source>
</evidence>
<organism evidence="8 9">
    <name type="scientific">Apiospora arundinis</name>
    <dbReference type="NCBI Taxonomy" id="335852"/>
    <lineage>
        <taxon>Eukaryota</taxon>
        <taxon>Fungi</taxon>
        <taxon>Dikarya</taxon>
        <taxon>Ascomycota</taxon>
        <taxon>Pezizomycotina</taxon>
        <taxon>Sordariomycetes</taxon>
        <taxon>Xylariomycetidae</taxon>
        <taxon>Amphisphaeriales</taxon>
        <taxon>Apiosporaceae</taxon>
        <taxon>Apiospora</taxon>
    </lineage>
</organism>
<dbReference type="InterPro" id="IPR001926">
    <property type="entry name" value="TrpB-like_PALP"/>
</dbReference>
<gene>
    <name evidence="8" type="ORF">PGQ11_011139</name>
</gene>
<dbReference type="EC" id="4.3.1.17" evidence="3"/>
<keyword evidence="5" id="KW-0456">Lyase</keyword>
<dbReference type="SUPFAM" id="SSF53686">
    <property type="entry name" value="Tryptophan synthase beta subunit-like PLP-dependent enzymes"/>
    <property type="match status" value="1"/>
</dbReference>